<protein>
    <recommendedName>
        <fullName evidence="5">UPF0391 membrane protein A8C75_03185</fullName>
    </recommendedName>
</protein>
<comment type="caution">
    <text evidence="5">Lacks conserved residue(s) required for the propagation of feature annotation.</text>
</comment>
<dbReference type="Pfam" id="PF07043">
    <property type="entry name" value="DUF1328"/>
    <property type="match status" value="1"/>
</dbReference>
<keyword evidence="1 5" id="KW-1003">Cell membrane</keyword>
<proteinExistence type="inferred from homology"/>
<comment type="similarity">
    <text evidence="5">Belongs to the UPF0391 family.</text>
</comment>
<dbReference type="GO" id="GO:0005886">
    <property type="term" value="C:plasma membrane"/>
    <property type="evidence" value="ECO:0007669"/>
    <property type="project" value="UniProtKB-UniRule"/>
</dbReference>
<gene>
    <name evidence="6" type="ORF">A8C75_03185</name>
</gene>
<name>A0A1A9EUR0_9GAMM</name>
<accession>A0A1A9EUR0</accession>
<evidence type="ECO:0000256" key="5">
    <source>
        <dbReference type="HAMAP-Rule" id="MF_01361"/>
    </source>
</evidence>
<evidence type="ECO:0000256" key="2">
    <source>
        <dbReference type="ARBA" id="ARBA00022692"/>
    </source>
</evidence>
<keyword evidence="4 5" id="KW-0472">Membrane</keyword>
<evidence type="ECO:0000256" key="4">
    <source>
        <dbReference type="ARBA" id="ARBA00023136"/>
    </source>
</evidence>
<dbReference type="STRING" id="1821621.A8C75_03185"/>
<reference evidence="7" key="1">
    <citation type="submission" date="2016-05" db="EMBL/GenBank/DDBJ databases">
        <authorList>
            <person name="Baek K."/>
            <person name="Yang S.-J."/>
        </authorList>
    </citation>
    <scope>NUCLEOTIDE SEQUENCE [LARGE SCALE GENOMIC DNA]</scope>
    <source>
        <strain evidence="7">ST58-10</strain>
    </source>
</reference>
<keyword evidence="2 5" id="KW-0812">Transmembrane</keyword>
<feature type="transmembrane region" description="Helical" evidence="5">
    <location>
        <begin position="46"/>
        <end position="64"/>
    </location>
</feature>
<dbReference type="KEGG" id="mars:A8C75_03185"/>
<evidence type="ECO:0000313" key="7">
    <source>
        <dbReference type="Proteomes" id="UP000078070"/>
    </source>
</evidence>
<reference evidence="6 7" key="2">
    <citation type="journal article" date="2018" name="Int. J. Syst. Evol. Microbiol.">
        <title>Marinobacterium aestuarii sp. nov., a benzene-degrading marine bacterium isolated from estuary sediment.</title>
        <authorList>
            <person name="Bae S.S."/>
            <person name="Jung J."/>
            <person name="Chung D."/>
            <person name="Baek K."/>
        </authorList>
    </citation>
    <scope>NUCLEOTIDE SEQUENCE [LARGE SCALE GENOMIC DNA]</scope>
    <source>
        <strain evidence="6 7">ST58-10</strain>
    </source>
</reference>
<evidence type="ECO:0000256" key="1">
    <source>
        <dbReference type="ARBA" id="ARBA00022475"/>
    </source>
</evidence>
<dbReference type="EMBL" id="CP015839">
    <property type="protein sequence ID" value="ANG61577.1"/>
    <property type="molecule type" value="Genomic_DNA"/>
</dbReference>
<dbReference type="HAMAP" id="MF_01361">
    <property type="entry name" value="UPF0391"/>
    <property type="match status" value="1"/>
</dbReference>
<evidence type="ECO:0000313" key="6">
    <source>
        <dbReference type="EMBL" id="ANG61577.1"/>
    </source>
</evidence>
<dbReference type="AlphaFoldDB" id="A0A1A9EUR0"/>
<keyword evidence="3 5" id="KW-1133">Transmembrane helix</keyword>
<feature type="transmembrane region" description="Helical" evidence="5">
    <location>
        <begin position="20"/>
        <end position="40"/>
    </location>
</feature>
<organism evidence="6 7">
    <name type="scientific">Marinobacterium aestuarii</name>
    <dbReference type="NCBI Taxonomy" id="1821621"/>
    <lineage>
        <taxon>Bacteria</taxon>
        <taxon>Pseudomonadati</taxon>
        <taxon>Pseudomonadota</taxon>
        <taxon>Gammaproteobacteria</taxon>
        <taxon>Oceanospirillales</taxon>
        <taxon>Oceanospirillaceae</taxon>
        <taxon>Marinobacterium</taxon>
    </lineage>
</organism>
<dbReference type="Proteomes" id="UP000078070">
    <property type="component" value="Chromosome"/>
</dbReference>
<dbReference type="NCBIfam" id="NF010229">
    <property type="entry name" value="PRK13682.1-4"/>
    <property type="match status" value="1"/>
</dbReference>
<dbReference type="InterPro" id="IPR009760">
    <property type="entry name" value="DUF1328"/>
</dbReference>
<sequence>MHGFGIYPVNKHKEIAMFGWAVTFLIVAIIAAVLGFSGIAGTAVNIAWILFVVGLILSIVFFIAGRRPPF</sequence>
<evidence type="ECO:0000256" key="3">
    <source>
        <dbReference type="ARBA" id="ARBA00022989"/>
    </source>
</evidence>
<keyword evidence="7" id="KW-1185">Reference proteome</keyword>